<proteinExistence type="inferred from homology"/>
<comment type="similarity">
    <text evidence="1">Belongs to the UPF0065 (bug) family.</text>
</comment>
<dbReference type="InterPro" id="IPR042100">
    <property type="entry name" value="Bug_dom1"/>
</dbReference>
<dbReference type="InterPro" id="IPR005064">
    <property type="entry name" value="BUG"/>
</dbReference>
<organism evidence="3 4">
    <name type="scientific">Pseudooceanicola pacificus</name>
    <dbReference type="NCBI Taxonomy" id="2676438"/>
    <lineage>
        <taxon>Bacteria</taxon>
        <taxon>Pseudomonadati</taxon>
        <taxon>Pseudomonadota</taxon>
        <taxon>Alphaproteobacteria</taxon>
        <taxon>Rhodobacterales</taxon>
        <taxon>Paracoccaceae</taxon>
        <taxon>Pseudooceanicola</taxon>
    </lineage>
</organism>
<dbReference type="CDD" id="cd07012">
    <property type="entry name" value="PBP2_Bug_TTT"/>
    <property type="match status" value="1"/>
</dbReference>
<name>A0A844W4K6_9RHOB</name>
<dbReference type="RefSeq" id="WP_160383381.1">
    <property type="nucleotide sequence ID" value="NZ_WNXQ01000008.1"/>
</dbReference>
<accession>A0A844W4K6</accession>
<evidence type="ECO:0000313" key="4">
    <source>
        <dbReference type="Proteomes" id="UP000443843"/>
    </source>
</evidence>
<reference evidence="3 4" key="1">
    <citation type="submission" date="2019-11" db="EMBL/GenBank/DDBJ databases">
        <title>Pseudooceanicola pacifica sp. nov., isolated from deep-sea sediment of the Pacific Ocean.</title>
        <authorList>
            <person name="Lyu L."/>
        </authorList>
    </citation>
    <scope>NUCLEOTIDE SEQUENCE [LARGE SCALE GENOMIC DNA]</scope>
    <source>
        <strain evidence="3 4">216_PA32_1</strain>
    </source>
</reference>
<sequence length="324" mass="33297">MNRRLMLATASQALALLALAGSVQAQTYPDRPVTLVVPFSPGGGTDLLARLVSTKLEASLGAPVVVDNRPGASGAVAGAYVMSQPADGYTLLFGTSSTNAISPVLHDDKMGDMIGNFEPVSLVANSALILAVPADSPITDLKGYVAASAEQPITYGTFGVGSTPHLLGTLFASESGADLIHVPYKGSAPAVADVTGGHIDSAFLTVTALTASIKDDALRGLAVAAPERLSQFPDIPTFAEDGFDGLDDAGWFAIFAPKGVSKDIRTQVSDAVRTVLETPEAQKEFANLGVTAQGSTPDELAQKQDASVALVKGILSQTGIDVFK</sequence>
<dbReference type="PANTHER" id="PTHR42928">
    <property type="entry name" value="TRICARBOXYLATE-BINDING PROTEIN"/>
    <property type="match status" value="1"/>
</dbReference>
<evidence type="ECO:0000256" key="1">
    <source>
        <dbReference type="ARBA" id="ARBA00006987"/>
    </source>
</evidence>
<feature type="chain" id="PRO_5032302544" evidence="2">
    <location>
        <begin position="26"/>
        <end position="324"/>
    </location>
</feature>
<comment type="caution">
    <text evidence="3">The sequence shown here is derived from an EMBL/GenBank/DDBJ whole genome shotgun (WGS) entry which is preliminary data.</text>
</comment>
<keyword evidence="2" id="KW-0732">Signal</keyword>
<dbReference type="EMBL" id="WNXQ01000008">
    <property type="protein sequence ID" value="MWB79176.1"/>
    <property type="molecule type" value="Genomic_DNA"/>
</dbReference>
<dbReference type="Proteomes" id="UP000443843">
    <property type="component" value="Unassembled WGS sequence"/>
</dbReference>
<protein>
    <submittedName>
        <fullName evidence="3">Tripartite tricarboxylate transporter substrate binding protein</fullName>
    </submittedName>
</protein>
<evidence type="ECO:0000313" key="3">
    <source>
        <dbReference type="EMBL" id="MWB79176.1"/>
    </source>
</evidence>
<gene>
    <name evidence="3" type="ORF">GLS40_14140</name>
</gene>
<dbReference type="PIRSF" id="PIRSF017082">
    <property type="entry name" value="YflP"/>
    <property type="match status" value="1"/>
</dbReference>
<dbReference type="Gene3D" id="3.40.190.10">
    <property type="entry name" value="Periplasmic binding protein-like II"/>
    <property type="match status" value="1"/>
</dbReference>
<feature type="signal peptide" evidence="2">
    <location>
        <begin position="1"/>
        <end position="25"/>
    </location>
</feature>
<dbReference type="Gene3D" id="3.40.190.150">
    <property type="entry name" value="Bordetella uptake gene, domain 1"/>
    <property type="match status" value="1"/>
</dbReference>
<dbReference type="AlphaFoldDB" id="A0A844W4K6"/>
<dbReference type="SUPFAM" id="SSF53850">
    <property type="entry name" value="Periplasmic binding protein-like II"/>
    <property type="match status" value="1"/>
</dbReference>
<evidence type="ECO:0000256" key="2">
    <source>
        <dbReference type="SAM" id="SignalP"/>
    </source>
</evidence>
<keyword evidence="4" id="KW-1185">Reference proteome</keyword>
<dbReference type="Pfam" id="PF03401">
    <property type="entry name" value="TctC"/>
    <property type="match status" value="1"/>
</dbReference>
<dbReference type="PANTHER" id="PTHR42928:SF5">
    <property type="entry name" value="BLR1237 PROTEIN"/>
    <property type="match status" value="1"/>
</dbReference>